<dbReference type="AlphaFoldDB" id="A0A841BUN8"/>
<organism evidence="2 3">
    <name type="scientific">Allocatelliglobosispora scoriae</name>
    <dbReference type="NCBI Taxonomy" id="643052"/>
    <lineage>
        <taxon>Bacteria</taxon>
        <taxon>Bacillati</taxon>
        <taxon>Actinomycetota</taxon>
        <taxon>Actinomycetes</taxon>
        <taxon>Micromonosporales</taxon>
        <taxon>Micromonosporaceae</taxon>
        <taxon>Allocatelliglobosispora</taxon>
    </lineage>
</organism>
<sequence length="176" mass="18530">MTLLAAGLLLAPAAGVTAGGNITTYRAPTRFTPGWSQADIPHEISYLDGEVHSAPASTSIRPAIDALAAARRVDAQFSGHSYEQGAEVALRIVWFEKEFLAQLPAASSQIQPGERRLLYVVLQHDHIPGGGGRFVANQASLPPRPPQPSCGVLSFVDASTGELVFYGSPVVCGRPG</sequence>
<accession>A0A841BUN8</accession>
<comment type="caution">
    <text evidence="2">The sequence shown here is derived from an EMBL/GenBank/DDBJ whole genome shotgun (WGS) entry which is preliminary data.</text>
</comment>
<feature type="signal peptide" evidence="1">
    <location>
        <begin position="1"/>
        <end position="18"/>
    </location>
</feature>
<evidence type="ECO:0000256" key="1">
    <source>
        <dbReference type="SAM" id="SignalP"/>
    </source>
</evidence>
<dbReference type="RefSeq" id="WP_184839410.1">
    <property type="nucleotide sequence ID" value="NZ_JACHMN010000002.1"/>
</dbReference>
<gene>
    <name evidence="2" type="ORF">F4553_004774</name>
</gene>
<keyword evidence="3" id="KW-1185">Reference proteome</keyword>
<proteinExistence type="predicted"/>
<feature type="chain" id="PRO_5039446088" evidence="1">
    <location>
        <begin position="19"/>
        <end position="176"/>
    </location>
</feature>
<evidence type="ECO:0000313" key="2">
    <source>
        <dbReference type="EMBL" id="MBB5871395.1"/>
    </source>
</evidence>
<dbReference type="Proteomes" id="UP000587527">
    <property type="component" value="Unassembled WGS sequence"/>
</dbReference>
<reference evidence="2 3" key="1">
    <citation type="submission" date="2020-08" db="EMBL/GenBank/DDBJ databases">
        <title>Sequencing the genomes of 1000 actinobacteria strains.</title>
        <authorList>
            <person name="Klenk H.-P."/>
        </authorList>
    </citation>
    <scope>NUCLEOTIDE SEQUENCE [LARGE SCALE GENOMIC DNA]</scope>
    <source>
        <strain evidence="2 3">DSM 45362</strain>
    </source>
</reference>
<dbReference type="EMBL" id="JACHMN010000002">
    <property type="protein sequence ID" value="MBB5871395.1"/>
    <property type="molecule type" value="Genomic_DNA"/>
</dbReference>
<evidence type="ECO:0000313" key="3">
    <source>
        <dbReference type="Proteomes" id="UP000587527"/>
    </source>
</evidence>
<protein>
    <submittedName>
        <fullName evidence="2">Uncharacterized protein</fullName>
    </submittedName>
</protein>
<name>A0A841BUN8_9ACTN</name>
<keyword evidence="1" id="KW-0732">Signal</keyword>